<evidence type="ECO:0000256" key="1">
    <source>
        <dbReference type="ARBA" id="ARBA00022722"/>
    </source>
</evidence>
<dbReference type="PANTHER" id="PTHR30231:SF4">
    <property type="entry name" value="PROTEIN NEN2"/>
    <property type="match status" value="1"/>
</dbReference>
<evidence type="ECO:0000256" key="3">
    <source>
        <dbReference type="ARBA" id="ARBA00022839"/>
    </source>
</evidence>
<sequence>MTFNWFQKKVDKNNYPDFWKEYESNFLNTEKLKLDKVRFVVFDTETTGFSKKNDRILSIGAISLTGNIIRVNDSFEIYVEQEIFTPETVKIHGILKKGDIEKFDEIEAIKQFLKYIKNAVLVAHHVGFDVGMMNQMLERHNLPKLKNTALDTGELHKKSKHEVYQNNLKQYTLDELCDELNISKSDRHTASGDALITAVAFLKILSRLNKKNGLELKDLIK</sequence>
<evidence type="ECO:0000256" key="5">
    <source>
        <dbReference type="ARBA" id="ARBA00026073"/>
    </source>
</evidence>
<comment type="function">
    <text evidence="4">DNA polymerase III is a complex, multichain enzyme responsible for most of the replicative synthesis in bacteria. The epsilon subunit contain the editing function and is a proofreading 3'-5' exonuclease.</text>
</comment>
<keyword evidence="2" id="KW-0378">Hydrolase</keyword>
<dbReference type="Gene3D" id="3.30.420.10">
    <property type="entry name" value="Ribonuclease H-like superfamily/Ribonuclease H"/>
    <property type="match status" value="1"/>
</dbReference>
<dbReference type="SUPFAM" id="SSF53098">
    <property type="entry name" value="Ribonuclease H-like"/>
    <property type="match status" value="1"/>
</dbReference>
<dbReference type="STRING" id="1774273.LPB03_05805"/>
<organism evidence="7 8">
    <name type="scientific">Polaribacter vadi</name>
    <dbReference type="NCBI Taxonomy" id="1774273"/>
    <lineage>
        <taxon>Bacteria</taxon>
        <taxon>Pseudomonadati</taxon>
        <taxon>Bacteroidota</taxon>
        <taxon>Flavobacteriia</taxon>
        <taxon>Flavobacteriales</taxon>
        <taxon>Flavobacteriaceae</taxon>
    </lineage>
</organism>
<dbReference type="OrthoDB" id="9803913at2"/>
<dbReference type="Proteomes" id="UP000092584">
    <property type="component" value="Unassembled WGS sequence"/>
</dbReference>
<dbReference type="FunFam" id="3.30.420.10:FF:000045">
    <property type="entry name" value="3'-5' exonuclease DinG"/>
    <property type="match status" value="1"/>
</dbReference>
<dbReference type="KEGG" id="pob:LPB03_05805"/>
<name>A0A1B8TWQ5_9FLAO</name>
<proteinExistence type="predicted"/>
<dbReference type="GO" id="GO:0003677">
    <property type="term" value="F:DNA binding"/>
    <property type="evidence" value="ECO:0007669"/>
    <property type="project" value="InterPro"/>
</dbReference>
<dbReference type="InterPro" id="IPR013520">
    <property type="entry name" value="Ribonucl_H"/>
</dbReference>
<comment type="caution">
    <text evidence="7">The sequence shown here is derived from an EMBL/GenBank/DDBJ whole genome shotgun (WGS) entry which is preliminary data.</text>
</comment>
<evidence type="ECO:0000256" key="4">
    <source>
        <dbReference type="ARBA" id="ARBA00025483"/>
    </source>
</evidence>
<evidence type="ECO:0000313" key="8">
    <source>
        <dbReference type="Proteomes" id="UP000092584"/>
    </source>
</evidence>
<dbReference type="GO" id="GO:0006260">
    <property type="term" value="P:DNA replication"/>
    <property type="evidence" value="ECO:0007669"/>
    <property type="project" value="InterPro"/>
</dbReference>
<evidence type="ECO:0000256" key="2">
    <source>
        <dbReference type="ARBA" id="ARBA00022801"/>
    </source>
</evidence>
<comment type="subunit">
    <text evidence="5">DNA polymerase III contains a core (composed of alpha, epsilon and theta chains) that associates with a tau subunit. This core dimerizes to form the POLIII' complex. PolIII' associates with the gamma complex (composed of gamma, delta, delta', psi and chi chains) and with the beta chain to form the complete DNA polymerase III complex.</text>
</comment>
<dbReference type="SMART" id="SM00479">
    <property type="entry name" value="EXOIII"/>
    <property type="match status" value="1"/>
</dbReference>
<keyword evidence="1" id="KW-0540">Nuclease</keyword>
<dbReference type="Pfam" id="PF00929">
    <property type="entry name" value="RNase_T"/>
    <property type="match status" value="1"/>
</dbReference>
<keyword evidence="8" id="KW-1185">Reference proteome</keyword>
<dbReference type="InterPro" id="IPR012337">
    <property type="entry name" value="RNaseH-like_sf"/>
</dbReference>
<keyword evidence="3" id="KW-0269">Exonuclease</keyword>
<feature type="domain" description="Exonuclease" evidence="6">
    <location>
        <begin position="38"/>
        <end position="210"/>
    </location>
</feature>
<accession>A0A1B8TWQ5</accession>
<evidence type="ECO:0000313" key="7">
    <source>
        <dbReference type="EMBL" id="OBY64083.1"/>
    </source>
</evidence>
<dbReference type="PANTHER" id="PTHR30231">
    <property type="entry name" value="DNA POLYMERASE III SUBUNIT EPSILON"/>
    <property type="match status" value="1"/>
</dbReference>
<dbReference type="GO" id="GO:0008408">
    <property type="term" value="F:3'-5' exonuclease activity"/>
    <property type="evidence" value="ECO:0007669"/>
    <property type="project" value="TreeGrafter"/>
</dbReference>
<dbReference type="InterPro" id="IPR006054">
    <property type="entry name" value="DnaQ"/>
</dbReference>
<dbReference type="InterPro" id="IPR036397">
    <property type="entry name" value="RNaseH_sf"/>
</dbReference>
<dbReference type="GO" id="GO:0005829">
    <property type="term" value="C:cytosol"/>
    <property type="evidence" value="ECO:0007669"/>
    <property type="project" value="TreeGrafter"/>
</dbReference>
<dbReference type="EMBL" id="LSFM01000022">
    <property type="protein sequence ID" value="OBY64083.1"/>
    <property type="molecule type" value="Genomic_DNA"/>
</dbReference>
<dbReference type="NCBIfam" id="TIGR00573">
    <property type="entry name" value="dnaq"/>
    <property type="match status" value="1"/>
</dbReference>
<dbReference type="RefSeq" id="WP_065318835.1">
    <property type="nucleotide sequence ID" value="NZ_CP017477.1"/>
</dbReference>
<gene>
    <name evidence="7" type="ORF">LPB3_06685</name>
</gene>
<reference evidence="8" key="1">
    <citation type="submission" date="2016-02" db="EMBL/GenBank/DDBJ databases">
        <authorList>
            <person name="Shin S.-K."/>
            <person name="Yi H."/>
            <person name="Kim E."/>
        </authorList>
    </citation>
    <scope>NUCLEOTIDE SEQUENCE [LARGE SCALE GENOMIC DNA]</scope>
    <source>
        <strain evidence="8">LPB0003</strain>
    </source>
</reference>
<evidence type="ECO:0000259" key="6">
    <source>
        <dbReference type="SMART" id="SM00479"/>
    </source>
</evidence>
<dbReference type="AlphaFoldDB" id="A0A1B8TWQ5"/>
<dbReference type="GO" id="GO:0003887">
    <property type="term" value="F:DNA-directed DNA polymerase activity"/>
    <property type="evidence" value="ECO:0007669"/>
    <property type="project" value="InterPro"/>
</dbReference>
<protein>
    <submittedName>
        <fullName evidence="7">DNA polymerase III subunit epsilon</fullName>
    </submittedName>
</protein>
<dbReference type="CDD" id="cd06127">
    <property type="entry name" value="DEDDh"/>
    <property type="match status" value="1"/>
</dbReference>